<name>A0ABY0IJQ9_9BACT</name>
<gene>
    <name evidence="4" type="ORF">DAY19_05270</name>
</gene>
<dbReference type="Proteomes" id="UP000443582">
    <property type="component" value="Unassembled WGS sequence"/>
</dbReference>
<keyword evidence="5" id="KW-1185">Reference proteome</keyword>
<dbReference type="SUPFAM" id="SSF53223">
    <property type="entry name" value="Aminoacid dehydrogenase-like, N-terminal domain"/>
    <property type="match status" value="1"/>
</dbReference>
<evidence type="ECO:0000256" key="1">
    <source>
        <dbReference type="ARBA" id="ARBA00004871"/>
    </source>
</evidence>
<dbReference type="Gene3D" id="3.40.50.10860">
    <property type="entry name" value="Leucine Dehydrogenase, chain A, domain 1"/>
    <property type="match status" value="1"/>
</dbReference>
<comment type="pathway">
    <text evidence="1">Metabolic intermediate biosynthesis; chorismate biosynthesis; chorismate from D-erythrose 4-phosphate and phosphoenolpyruvate: step 4/7.</text>
</comment>
<dbReference type="Gene3D" id="3.40.50.720">
    <property type="entry name" value="NAD(P)-binding Rossmann-like Domain"/>
    <property type="match status" value="1"/>
</dbReference>
<feature type="domain" description="Shikimate dehydrogenase substrate binding N-terminal" evidence="3">
    <location>
        <begin position="15"/>
        <end position="92"/>
    </location>
</feature>
<proteinExistence type="predicted"/>
<comment type="caution">
    <text evidence="4">The sequence shown here is derived from an EMBL/GenBank/DDBJ whole genome shotgun (WGS) entry which is preliminary data.</text>
</comment>
<dbReference type="InterPro" id="IPR022893">
    <property type="entry name" value="Shikimate_DH_fam"/>
</dbReference>
<accession>A0ABY0IJQ9</accession>
<dbReference type="PANTHER" id="PTHR21089">
    <property type="entry name" value="SHIKIMATE DEHYDROGENASE"/>
    <property type="match status" value="1"/>
</dbReference>
<evidence type="ECO:0000259" key="3">
    <source>
        <dbReference type="Pfam" id="PF08501"/>
    </source>
</evidence>
<keyword evidence="2" id="KW-0028">Amino-acid biosynthesis</keyword>
<sequence length="235" mass="27077">MLIKQENISMIKLALLGKSIHHSKSPVIYAELFNNEVEYTLLDIAKPQSIPSLDEIFKEQMGLSITAPYKTHFINAVKMDNTVRKIGGINCIKKEGSQYIATNTDYLAAKEIFLRENYNEREVVVLGSGTMAKMFNVLFDELNIDYVQYSRKVDGNLNDINFEQEFNLDKLLIINCCARAFHFNLSLSKNTIFWDMNYKHSFHESSLTNKLTYIDGSELLYLQAVAAKKFWNFTL</sequence>
<dbReference type="PANTHER" id="PTHR21089:SF1">
    <property type="entry name" value="BIFUNCTIONAL 3-DEHYDROQUINATE DEHYDRATASE_SHIKIMATE DEHYDROGENASE, CHLOROPLASTIC"/>
    <property type="match status" value="1"/>
</dbReference>
<evidence type="ECO:0000313" key="4">
    <source>
        <dbReference type="EMBL" id="RZF23181.1"/>
    </source>
</evidence>
<keyword evidence="2" id="KW-0057">Aromatic amino acid biosynthesis</keyword>
<organism evidence="4 5">
    <name type="scientific">Halobacteriovorax vibrionivorans</name>
    <dbReference type="NCBI Taxonomy" id="2152716"/>
    <lineage>
        <taxon>Bacteria</taxon>
        <taxon>Pseudomonadati</taxon>
        <taxon>Bdellovibrionota</taxon>
        <taxon>Bacteriovoracia</taxon>
        <taxon>Bacteriovoracales</taxon>
        <taxon>Halobacteriovoraceae</taxon>
        <taxon>Halobacteriovorax</taxon>
    </lineage>
</organism>
<evidence type="ECO:0000313" key="5">
    <source>
        <dbReference type="Proteomes" id="UP000443582"/>
    </source>
</evidence>
<protein>
    <recommendedName>
        <fullName evidence="3">Shikimate dehydrogenase substrate binding N-terminal domain-containing protein</fullName>
    </recommendedName>
</protein>
<evidence type="ECO:0000256" key="2">
    <source>
        <dbReference type="ARBA" id="ARBA00023141"/>
    </source>
</evidence>
<reference evidence="5" key="1">
    <citation type="journal article" date="2019" name="Int. J. Syst. Evol. Microbiol.">
        <title>Halobacteriovorax valvorus sp. nov., a novel prokaryotic predator isolated from coastal seawater of China.</title>
        <authorList>
            <person name="Chen M.-X."/>
        </authorList>
    </citation>
    <scope>NUCLEOTIDE SEQUENCE [LARGE SCALE GENOMIC DNA]</scope>
    <source>
        <strain evidence="5">BL9</strain>
    </source>
</reference>
<dbReference type="Pfam" id="PF08501">
    <property type="entry name" value="Shikimate_dh_N"/>
    <property type="match status" value="1"/>
</dbReference>
<dbReference type="EMBL" id="QDKL01000001">
    <property type="protein sequence ID" value="RZF23181.1"/>
    <property type="molecule type" value="Genomic_DNA"/>
</dbReference>
<dbReference type="InterPro" id="IPR013708">
    <property type="entry name" value="Shikimate_DH-bd_N"/>
</dbReference>
<dbReference type="InterPro" id="IPR046346">
    <property type="entry name" value="Aminoacid_DH-like_N_sf"/>
</dbReference>